<dbReference type="InterPro" id="IPR020516">
    <property type="entry name" value="Uncharacterised_YxcD"/>
</dbReference>
<evidence type="ECO:0000313" key="1">
    <source>
        <dbReference type="EMBL" id="GIM46795.1"/>
    </source>
</evidence>
<evidence type="ECO:0000313" key="2">
    <source>
        <dbReference type="Proteomes" id="UP001057291"/>
    </source>
</evidence>
<keyword evidence="2" id="KW-1185">Reference proteome</keyword>
<sequence length="101" mass="11922">MKIFFEEQDLVDSVCVFTAIRHGLRPENLQVELFFEEQKGFSAVATSGNGMLQYRLNEQDLIDSVAVYLRDYHRFDPHRLTVELFFEPDKGFWAIVEQAYR</sequence>
<gene>
    <name evidence="1" type="ORF">DNHGIG_23440</name>
</gene>
<evidence type="ECO:0008006" key="3">
    <source>
        <dbReference type="Google" id="ProtNLM"/>
    </source>
</evidence>
<dbReference type="Pfam" id="PF10850">
    <property type="entry name" value="DUF2653"/>
    <property type="match status" value="2"/>
</dbReference>
<reference evidence="1" key="1">
    <citation type="journal article" date="2023" name="Int. J. Syst. Evol. Microbiol.">
        <title>Collibacillus ludicampi gen. nov., sp. nov., a new soil bacterium of the family Alicyclobacillaceae.</title>
        <authorList>
            <person name="Jojima T."/>
            <person name="Ioku Y."/>
            <person name="Fukuta Y."/>
            <person name="Shirasaka N."/>
            <person name="Matsumura Y."/>
            <person name="Mori M."/>
        </authorList>
    </citation>
    <scope>NUCLEOTIDE SEQUENCE</scope>
    <source>
        <strain evidence="1">TP075</strain>
    </source>
</reference>
<proteinExistence type="predicted"/>
<dbReference type="RefSeq" id="WP_282199849.1">
    <property type="nucleotide sequence ID" value="NZ_BOQE01000001.1"/>
</dbReference>
<dbReference type="EMBL" id="BOQE01000001">
    <property type="protein sequence ID" value="GIM46795.1"/>
    <property type="molecule type" value="Genomic_DNA"/>
</dbReference>
<comment type="caution">
    <text evidence="1">The sequence shown here is derived from an EMBL/GenBank/DDBJ whole genome shotgun (WGS) entry which is preliminary data.</text>
</comment>
<accession>A0AAV4LG39</accession>
<name>A0AAV4LG39_9BACL</name>
<organism evidence="1 2">
    <name type="scientific">Collibacillus ludicampi</name>
    <dbReference type="NCBI Taxonomy" id="2771369"/>
    <lineage>
        <taxon>Bacteria</taxon>
        <taxon>Bacillati</taxon>
        <taxon>Bacillota</taxon>
        <taxon>Bacilli</taxon>
        <taxon>Bacillales</taxon>
        <taxon>Alicyclobacillaceae</taxon>
        <taxon>Collibacillus</taxon>
    </lineage>
</organism>
<protein>
    <recommendedName>
        <fullName evidence="3">DUF2653 family protein</fullName>
    </recommendedName>
</protein>
<dbReference type="AlphaFoldDB" id="A0AAV4LG39"/>
<dbReference type="Proteomes" id="UP001057291">
    <property type="component" value="Unassembled WGS sequence"/>
</dbReference>